<evidence type="ECO:0000256" key="8">
    <source>
        <dbReference type="ARBA" id="ARBA00022617"/>
    </source>
</evidence>
<keyword evidence="14" id="KW-1133">Transmembrane helix</keyword>
<dbReference type="Proteomes" id="UP000504635">
    <property type="component" value="Unplaced"/>
</dbReference>
<dbReference type="SUPFAM" id="SSF56524">
    <property type="entry name" value="Oxidoreductase molybdopterin-binding domain"/>
    <property type="match status" value="1"/>
</dbReference>
<dbReference type="OrthoDB" id="10051395at2759"/>
<evidence type="ECO:0000256" key="3">
    <source>
        <dbReference type="ARBA" id="ARBA00004569"/>
    </source>
</evidence>
<keyword evidence="8" id="KW-0349">Heme</keyword>
<keyword evidence="10" id="KW-0560">Oxidoreductase</keyword>
<dbReference type="SMART" id="SM01117">
    <property type="entry name" value="Cyt-b5"/>
    <property type="match status" value="1"/>
</dbReference>
<dbReference type="InterPro" id="IPR001199">
    <property type="entry name" value="Cyt_B5-like_heme/steroid-bd"/>
</dbReference>
<dbReference type="EC" id="1.8.3.1" evidence="6"/>
<feature type="domain" description="Cytochrome b5 heme-binding" evidence="15">
    <location>
        <begin position="95"/>
        <end position="173"/>
    </location>
</feature>
<evidence type="ECO:0000256" key="11">
    <source>
        <dbReference type="ARBA" id="ARBA00023004"/>
    </source>
</evidence>
<keyword evidence="14" id="KW-0472">Membrane</keyword>
<dbReference type="PROSITE" id="PS50255">
    <property type="entry name" value="CYTOCHROME_B5_2"/>
    <property type="match status" value="1"/>
</dbReference>
<dbReference type="GO" id="GO:0020037">
    <property type="term" value="F:heme binding"/>
    <property type="evidence" value="ECO:0007669"/>
    <property type="project" value="InterPro"/>
</dbReference>
<dbReference type="SUPFAM" id="SSF55856">
    <property type="entry name" value="Cytochrome b5-like heme/steroid binding domain"/>
    <property type="match status" value="1"/>
</dbReference>
<dbReference type="FunFam" id="3.10.120.10:FF:000007">
    <property type="entry name" value="Sulfite oxidase, mitochondrial"/>
    <property type="match status" value="1"/>
</dbReference>
<dbReference type="SUPFAM" id="SSF81296">
    <property type="entry name" value="E set domains"/>
    <property type="match status" value="1"/>
</dbReference>
<reference evidence="17" key="1">
    <citation type="submission" date="2025-08" db="UniProtKB">
        <authorList>
            <consortium name="RefSeq"/>
        </authorList>
    </citation>
    <scope>IDENTIFICATION</scope>
    <source>
        <tissue evidence="17">Gonads</tissue>
    </source>
</reference>
<dbReference type="InterPro" id="IPR014756">
    <property type="entry name" value="Ig_E-set"/>
</dbReference>
<dbReference type="GO" id="GO:0005758">
    <property type="term" value="C:mitochondrial intermembrane space"/>
    <property type="evidence" value="ECO:0007669"/>
    <property type="project" value="UniProtKB-SubCell"/>
</dbReference>
<dbReference type="PANTHER" id="PTHR19372:SF7">
    <property type="entry name" value="SULFITE OXIDASE, MITOCHONDRIAL"/>
    <property type="match status" value="1"/>
</dbReference>
<dbReference type="RefSeq" id="XP_030756917.1">
    <property type="nucleotide sequence ID" value="XM_030901057.1"/>
</dbReference>
<evidence type="ECO:0000256" key="4">
    <source>
        <dbReference type="ARBA" id="ARBA00004678"/>
    </source>
</evidence>
<dbReference type="AlphaFoldDB" id="A0A6J2XZM8"/>
<comment type="subcellular location">
    <subcellularLocation>
        <location evidence="3">Mitochondrion intermembrane space</location>
    </subcellularLocation>
</comment>
<accession>A0A6J2XZM8</accession>
<dbReference type="InParanoid" id="A0A6J2XZM8"/>
<keyword evidence="14" id="KW-0812">Transmembrane</keyword>
<dbReference type="InterPro" id="IPR008335">
    <property type="entry name" value="Mopterin_OxRdtase_euk"/>
</dbReference>
<dbReference type="InterPro" id="IPR018506">
    <property type="entry name" value="Cyt_B5_heme-BS"/>
</dbReference>
<keyword evidence="11" id="KW-0408">Iron</keyword>
<keyword evidence="9" id="KW-0479">Metal-binding</keyword>
<evidence type="ECO:0000313" key="16">
    <source>
        <dbReference type="Proteomes" id="UP000504635"/>
    </source>
</evidence>
<evidence type="ECO:0000256" key="14">
    <source>
        <dbReference type="SAM" id="Phobius"/>
    </source>
</evidence>
<proteinExistence type="predicted"/>
<evidence type="ECO:0000256" key="2">
    <source>
        <dbReference type="ARBA" id="ARBA00001970"/>
    </source>
</evidence>
<dbReference type="GeneID" id="115882810"/>
<evidence type="ECO:0000259" key="15">
    <source>
        <dbReference type="PROSITE" id="PS50255"/>
    </source>
</evidence>
<protein>
    <recommendedName>
        <fullName evidence="13">Sulfite oxidase</fullName>
        <ecNumber evidence="6">1.8.3.1</ecNumber>
    </recommendedName>
</protein>
<dbReference type="InterPro" id="IPR005066">
    <property type="entry name" value="MoCF_OxRdtse_dimer"/>
</dbReference>
<dbReference type="CTD" id="32878"/>
<dbReference type="Gene3D" id="2.60.40.650">
    <property type="match status" value="1"/>
</dbReference>
<dbReference type="Pfam" id="PF03404">
    <property type="entry name" value="Mo-co_dimer"/>
    <property type="match status" value="1"/>
</dbReference>
<dbReference type="GO" id="GO:0006790">
    <property type="term" value="P:sulfur compound metabolic process"/>
    <property type="evidence" value="ECO:0007669"/>
    <property type="project" value="UniProtKB-UniPathway"/>
</dbReference>
<dbReference type="UniPathway" id="UPA00096"/>
<comment type="pathway">
    <text evidence="5">Energy metabolism; sulfur metabolism.</text>
</comment>
<dbReference type="PRINTS" id="PR00407">
    <property type="entry name" value="EUMOPTERIN"/>
</dbReference>
<evidence type="ECO:0000256" key="7">
    <source>
        <dbReference type="ARBA" id="ARBA00022505"/>
    </source>
</evidence>
<dbReference type="FunFam" id="3.90.420.10:FF:000002">
    <property type="entry name" value="sulfite oxidase, mitochondrial"/>
    <property type="match status" value="1"/>
</dbReference>
<dbReference type="PANTHER" id="PTHR19372">
    <property type="entry name" value="SULFITE REDUCTASE"/>
    <property type="match status" value="1"/>
</dbReference>
<evidence type="ECO:0000256" key="12">
    <source>
        <dbReference type="ARBA" id="ARBA00023128"/>
    </source>
</evidence>
<comment type="cofactor">
    <cofactor evidence="1">
        <name>Mo-molybdopterin</name>
        <dbReference type="ChEBI" id="CHEBI:71302"/>
    </cofactor>
</comment>
<evidence type="ECO:0000256" key="6">
    <source>
        <dbReference type="ARBA" id="ARBA00012505"/>
    </source>
</evidence>
<dbReference type="Pfam" id="PF00174">
    <property type="entry name" value="Oxidored_molyb"/>
    <property type="match status" value="1"/>
</dbReference>
<comment type="pathway">
    <text evidence="4">Sulfur metabolism.</text>
</comment>
<evidence type="ECO:0000256" key="13">
    <source>
        <dbReference type="ARBA" id="ARBA00070338"/>
    </source>
</evidence>
<dbReference type="InterPro" id="IPR036400">
    <property type="entry name" value="Cyt_B5-like_heme/steroid_sf"/>
</dbReference>
<dbReference type="GO" id="GO:0043546">
    <property type="term" value="F:molybdopterin cofactor binding"/>
    <property type="evidence" value="ECO:0007669"/>
    <property type="project" value="TreeGrafter"/>
</dbReference>
<dbReference type="GO" id="GO:0008482">
    <property type="term" value="F:sulfite oxidase activity"/>
    <property type="evidence" value="ECO:0007669"/>
    <property type="project" value="UniProtKB-EC"/>
</dbReference>
<dbReference type="GO" id="GO:0030151">
    <property type="term" value="F:molybdenum ion binding"/>
    <property type="evidence" value="ECO:0007669"/>
    <property type="project" value="InterPro"/>
</dbReference>
<dbReference type="PROSITE" id="PS00191">
    <property type="entry name" value="CYTOCHROME_B5_1"/>
    <property type="match status" value="1"/>
</dbReference>
<keyword evidence="7" id="KW-0500">Molybdenum</keyword>
<dbReference type="FunFam" id="2.60.40.650:FF:000002">
    <property type="entry name" value="sulfite oxidase"/>
    <property type="match status" value="1"/>
</dbReference>
<dbReference type="InterPro" id="IPR000572">
    <property type="entry name" value="OxRdtase_Mopterin-bd_dom"/>
</dbReference>
<dbReference type="KEGG" id="soy:115882810"/>
<comment type="cofactor">
    <cofactor evidence="2">
        <name>heme b</name>
        <dbReference type="ChEBI" id="CHEBI:60344"/>
    </cofactor>
</comment>
<dbReference type="Gene3D" id="3.90.420.10">
    <property type="entry name" value="Oxidoreductase, molybdopterin-binding domain"/>
    <property type="match status" value="1"/>
</dbReference>
<dbReference type="InterPro" id="IPR036374">
    <property type="entry name" value="OxRdtase_Mopterin-bd_sf"/>
</dbReference>
<dbReference type="FunCoup" id="A0A6J2XZM8">
    <property type="interactions" value="1171"/>
</dbReference>
<evidence type="ECO:0000313" key="17">
    <source>
        <dbReference type="RefSeq" id="XP_030756917.1"/>
    </source>
</evidence>
<evidence type="ECO:0000256" key="1">
    <source>
        <dbReference type="ARBA" id="ARBA00001924"/>
    </source>
</evidence>
<name>A0A6J2XZM8_SITOR</name>
<dbReference type="Pfam" id="PF00173">
    <property type="entry name" value="Cyt-b5"/>
    <property type="match status" value="1"/>
</dbReference>
<gene>
    <name evidence="17" type="primary">LOC115882810</name>
</gene>
<keyword evidence="16" id="KW-1185">Reference proteome</keyword>
<organism evidence="16 17">
    <name type="scientific">Sitophilus oryzae</name>
    <name type="common">Rice weevil</name>
    <name type="synonym">Curculio oryzae</name>
    <dbReference type="NCBI Taxonomy" id="7048"/>
    <lineage>
        <taxon>Eukaryota</taxon>
        <taxon>Metazoa</taxon>
        <taxon>Ecdysozoa</taxon>
        <taxon>Arthropoda</taxon>
        <taxon>Hexapoda</taxon>
        <taxon>Insecta</taxon>
        <taxon>Pterygota</taxon>
        <taxon>Neoptera</taxon>
        <taxon>Endopterygota</taxon>
        <taxon>Coleoptera</taxon>
        <taxon>Polyphaga</taxon>
        <taxon>Cucujiformia</taxon>
        <taxon>Curculionidae</taxon>
        <taxon>Dryophthorinae</taxon>
        <taxon>Sitophilus</taxon>
    </lineage>
</organism>
<sequence>MNSLLKSVFRKLPNLNKFNYSRVISRSCFQQDRERNDGNRQNHYWKTSIMFGSALSGVFVYYFYIKDRHKLICSSLLDLSENGNVIGPGIFRNDLPTYTLAEVNNHSTKDTKIWVTYKEGVYDITDFIEGHPGGEQILMAAGSSVEPFWLIYGIHENPHVYEILETLRIGNLNRDDQKELSIENMNDPYAKEPRRHTALKPASVKPFNAELSPQLLCENFLTPNELFYVRNHLPVPEIDVDTYELEIEVEDKSKILTFTLDELKKFPKHTITATIMCAGNRRSEMTKVKPVKGLSWGPGAIGTAQWTGVRLRDVLKLAGVTDDEERLKHVQFEGIDFDATSKQYGASIPLWKAVDKRGDVILAYEMNGVPIPRDHGYPVRVIVPGIVGARNVKWLGKIYVSESESSSHWQQNDYKGFSPCVDWDTVDFTKSPAIQELPVISAICRPLEGDKIHVEDGFINVKGYAWSGGGQKIVRVDVTIDGGKTWQVANFDAQDSAPPPRHWAWTLWSIKIPVNNELNEVEIWAKATDSSYNTQPENFENIWNLRGVLSNAYHKVKVKLIH</sequence>
<feature type="transmembrane region" description="Helical" evidence="14">
    <location>
        <begin position="43"/>
        <end position="64"/>
    </location>
</feature>
<dbReference type="Gene3D" id="3.10.120.10">
    <property type="entry name" value="Cytochrome b5-like heme/steroid binding domain"/>
    <property type="match status" value="1"/>
</dbReference>
<dbReference type="CDD" id="cd02111">
    <property type="entry name" value="eukary_SO_Moco"/>
    <property type="match status" value="1"/>
</dbReference>
<keyword evidence="12" id="KW-0496">Mitochondrion</keyword>
<evidence type="ECO:0000256" key="10">
    <source>
        <dbReference type="ARBA" id="ARBA00023002"/>
    </source>
</evidence>
<evidence type="ECO:0000256" key="5">
    <source>
        <dbReference type="ARBA" id="ARBA00004971"/>
    </source>
</evidence>
<evidence type="ECO:0000256" key="9">
    <source>
        <dbReference type="ARBA" id="ARBA00022723"/>
    </source>
</evidence>